<comment type="caution">
    <text evidence="2">The sequence shown here is derived from an EMBL/GenBank/DDBJ whole genome shotgun (WGS) entry which is preliminary data.</text>
</comment>
<dbReference type="InterPro" id="IPR052775">
    <property type="entry name" value="IUN_hydrolase"/>
</dbReference>
<dbReference type="PANTHER" id="PTHR46190">
    <property type="entry name" value="SI:CH211-201H21.5-RELATED"/>
    <property type="match status" value="1"/>
</dbReference>
<dbReference type="InterPro" id="IPR001910">
    <property type="entry name" value="Inosine/uridine_hydrolase_dom"/>
</dbReference>
<sequence>MEKVLFDCDNTMGLAEKDVDDGITLLYLLGRNDVDLVGITSTFGNGSVKEVNKVITRMREELNIKDVPFAKGAGDAGDFNTAAAEFLVEEAKKNKGEVTLLATGALTNLKAACQLDPQFFSYLKEIKVMGGITEKLSFGEKEIGELNFSCDPEAAKLVLEAPVPVMVATGNMCLNAFFNSDDWQWLQNQEEESYQYIAKHIEQWYYYGQQLVGEVGFHLWDLVPAVHITHPDLYTKQYYQLHSDVEYLTTGQLKLEKVANKKDKIKEPGIINIPTEIKDLDQFKELIFTAWSAIK</sequence>
<evidence type="ECO:0000259" key="1">
    <source>
        <dbReference type="Pfam" id="PF01156"/>
    </source>
</evidence>
<evidence type="ECO:0000313" key="2">
    <source>
        <dbReference type="EMBL" id="MBM7556416.1"/>
    </source>
</evidence>
<feature type="domain" description="Inosine/uridine-preferring nucleoside hydrolase" evidence="1">
    <location>
        <begin position="4"/>
        <end position="277"/>
    </location>
</feature>
<proteinExistence type="predicted"/>
<dbReference type="EMBL" id="JAFBDQ010000005">
    <property type="protein sequence ID" value="MBM7556416.1"/>
    <property type="molecule type" value="Genomic_DNA"/>
</dbReference>
<protein>
    <submittedName>
        <fullName evidence="2">Inosine-uridine nucleoside N-ribohydrolase</fullName>
    </submittedName>
</protein>
<dbReference type="AlphaFoldDB" id="A0A939BRV0"/>
<dbReference type="Pfam" id="PF01156">
    <property type="entry name" value="IU_nuc_hydro"/>
    <property type="match status" value="1"/>
</dbReference>
<organism evidence="2 3">
    <name type="scientific">Halanaerobacter jeridensis</name>
    <dbReference type="NCBI Taxonomy" id="706427"/>
    <lineage>
        <taxon>Bacteria</taxon>
        <taxon>Bacillati</taxon>
        <taxon>Bacillota</taxon>
        <taxon>Clostridia</taxon>
        <taxon>Halanaerobiales</taxon>
        <taxon>Halobacteroidaceae</taxon>
        <taxon>Halanaerobacter</taxon>
    </lineage>
</organism>
<dbReference type="Proteomes" id="UP000774000">
    <property type="component" value="Unassembled WGS sequence"/>
</dbReference>
<reference evidence="2" key="1">
    <citation type="submission" date="2021-01" db="EMBL/GenBank/DDBJ databases">
        <title>Genomic Encyclopedia of Type Strains, Phase IV (KMG-IV): sequencing the most valuable type-strain genomes for metagenomic binning, comparative biology and taxonomic classification.</title>
        <authorList>
            <person name="Goeker M."/>
        </authorList>
    </citation>
    <scope>NUCLEOTIDE SEQUENCE</scope>
    <source>
        <strain evidence="2">DSM 23230</strain>
    </source>
</reference>
<dbReference type="Gene3D" id="3.90.245.10">
    <property type="entry name" value="Ribonucleoside hydrolase-like"/>
    <property type="match status" value="1"/>
</dbReference>
<gene>
    <name evidence="2" type="ORF">JOC47_001259</name>
</gene>
<dbReference type="PANTHER" id="PTHR46190:SF1">
    <property type="entry name" value="SI:CH211-201H21.5"/>
    <property type="match status" value="1"/>
</dbReference>
<evidence type="ECO:0000313" key="3">
    <source>
        <dbReference type="Proteomes" id="UP000774000"/>
    </source>
</evidence>
<dbReference type="SUPFAM" id="SSF53590">
    <property type="entry name" value="Nucleoside hydrolase"/>
    <property type="match status" value="1"/>
</dbReference>
<dbReference type="InterPro" id="IPR036452">
    <property type="entry name" value="Ribo_hydro-like"/>
</dbReference>
<name>A0A939BRV0_9FIRM</name>
<keyword evidence="3" id="KW-1185">Reference proteome</keyword>
<accession>A0A939BRV0</accession>
<dbReference type="GO" id="GO:0016799">
    <property type="term" value="F:hydrolase activity, hydrolyzing N-glycosyl compounds"/>
    <property type="evidence" value="ECO:0007669"/>
    <property type="project" value="InterPro"/>
</dbReference>